<gene>
    <name evidence="1" type="ORF">GCM10009807_11460</name>
</gene>
<reference evidence="2" key="1">
    <citation type="journal article" date="2019" name="Int. J. Syst. Evol. Microbiol.">
        <title>The Global Catalogue of Microorganisms (GCM) 10K type strain sequencing project: providing services to taxonomists for standard genome sequencing and annotation.</title>
        <authorList>
            <consortium name="The Broad Institute Genomics Platform"/>
            <consortium name="The Broad Institute Genome Sequencing Center for Infectious Disease"/>
            <person name="Wu L."/>
            <person name="Ma J."/>
        </authorList>
    </citation>
    <scope>NUCLEOTIDE SEQUENCE [LARGE SCALE GENOMIC DNA]</scope>
    <source>
        <strain evidence="2">JCM 15575</strain>
    </source>
</reference>
<evidence type="ECO:0008006" key="3">
    <source>
        <dbReference type="Google" id="ProtNLM"/>
    </source>
</evidence>
<dbReference type="Proteomes" id="UP001500596">
    <property type="component" value="Unassembled WGS sequence"/>
</dbReference>
<sequence length="320" mass="36020">MTNLLEPPLDRVYRRRESIDGVNERRLARRIERGELIRVAPGSFVTSSTWSVLKPIDQHAQRVWEAASRTSRGTVFSHAAACALWGIDMLGDAGDRVDVSVERTSGGRTTGNLRRHTRDMARVQVTAWGDHWITTPGQTILDMAAAHSFTMGVVVADRALWSRRTGGPLLSLGELRAGADEYRGRGEVRARRMAEFASADSDSVRESQSRIVIDALGFPSPELQHPFVLPDGRIVRTDFFWQEWDHVGEFDGVGKYIDAAILRGRTPAQALIEEKDREDALRRIVRRVSRWRTPQLQRPAQLWDILTRAGLPSVMPRPGR</sequence>
<proteinExistence type="predicted"/>
<comment type="caution">
    <text evidence="1">The sequence shown here is derived from an EMBL/GenBank/DDBJ whole genome shotgun (WGS) entry which is preliminary data.</text>
</comment>
<name>A0ABP4SBE6_9MICO</name>
<protein>
    <recommendedName>
        <fullName evidence="3">Transcriptional regulator, AbiEi antitoxin, Type IV TA system</fullName>
    </recommendedName>
</protein>
<evidence type="ECO:0000313" key="2">
    <source>
        <dbReference type="Proteomes" id="UP001500596"/>
    </source>
</evidence>
<dbReference type="RefSeq" id="WP_344052514.1">
    <property type="nucleotide sequence ID" value="NZ_BAAAPK010000001.1"/>
</dbReference>
<evidence type="ECO:0000313" key="1">
    <source>
        <dbReference type="EMBL" id="GAA1669022.1"/>
    </source>
</evidence>
<dbReference type="EMBL" id="BAAAPK010000001">
    <property type="protein sequence ID" value="GAA1669022.1"/>
    <property type="molecule type" value="Genomic_DNA"/>
</dbReference>
<organism evidence="1 2">
    <name type="scientific">Microbacterium lacus</name>
    <dbReference type="NCBI Taxonomy" id="415217"/>
    <lineage>
        <taxon>Bacteria</taxon>
        <taxon>Bacillati</taxon>
        <taxon>Actinomycetota</taxon>
        <taxon>Actinomycetes</taxon>
        <taxon>Micrococcales</taxon>
        <taxon>Microbacteriaceae</taxon>
        <taxon>Microbacterium</taxon>
    </lineage>
</organism>
<accession>A0ABP4SBE6</accession>
<keyword evidence="2" id="KW-1185">Reference proteome</keyword>